<proteinExistence type="predicted"/>
<feature type="domain" description="Prolyl 4-hydroxylase alpha subunit Fe(2+) 2OG dioxygenase" evidence="1">
    <location>
        <begin position="115"/>
        <end position="193"/>
    </location>
</feature>
<dbReference type="OrthoDB" id="9783171at2"/>
<dbReference type="Proteomes" id="UP000270343">
    <property type="component" value="Unassembled WGS sequence"/>
</dbReference>
<name>A0A3B0BCU7_9ACTN</name>
<gene>
    <name evidence="2" type="ORF">D7231_23225</name>
</gene>
<reference evidence="2 3" key="1">
    <citation type="journal article" date="2015" name="Antonie Van Leeuwenhoek">
        <title>Streptomyces klenkii sp. nov., isolated from deep marine sediment.</title>
        <authorList>
            <person name="Veyisoglu A."/>
            <person name="Sahin N."/>
        </authorList>
    </citation>
    <scope>NUCLEOTIDE SEQUENCE [LARGE SCALE GENOMIC DNA]</scope>
    <source>
        <strain evidence="2 3">KCTC 29202</strain>
    </source>
</reference>
<accession>A0A3B0BCU7</accession>
<evidence type="ECO:0000313" key="2">
    <source>
        <dbReference type="EMBL" id="RKN69956.1"/>
    </source>
</evidence>
<dbReference type="Gene3D" id="2.60.120.620">
    <property type="entry name" value="q2cbj1_9rhob like domain"/>
    <property type="match status" value="1"/>
</dbReference>
<evidence type="ECO:0000259" key="1">
    <source>
        <dbReference type="Pfam" id="PF13640"/>
    </source>
</evidence>
<evidence type="ECO:0000313" key="3">
    <source>
        <dbReference type="Proteomes" id="UP000270343"/>
    </source>
</evidence>
<organism evidence="2 3">
    <name type="scientific">Streptomyces klenkii</name>
    <dbReference type="NCBI Taxonomy" id="1420899"/>
    <lineage>
        <taxon>Bacteria</taxon>
        <taxon>Bacillati</taxon>
        <taxon>Actinomycetota</taxon>
        <taxon>Actinomycetes</taxon>
        <taxon>Kitasatosporales</taxon>
        <taxon>Streptomycetaceae</taxon>
        <taxon>Streptomyces</taxon>
    </lineage>
</organism>
<sequence length="206" mass="22549">MLRTTAEFTRTSGPIAAHVATGILTDSAVRELDAAYPGADRFEKVVFSSPVKRFRLGSLRLSRDGERLPAAERLPAVWSRLLDGLDGPEFTARLEEVTGLALAGLPRDTGLFTHAEGEFISLHHDEPEKALTVVLYFNRDWPADGGGHFEVRASHHPTTAPVRSLPPAAGTVVAFDSSVWHATSTVTTGRTLRAAVLEFWRDRPKR</sequence>
<keyword evidence="3" id="KW-1185">Reference proteome</keyword>
<dbReference type="Pfam" id="PF13640">
    <property type="entry name" value="2OG-FeII_Oxy_3"/>
    <property type="match status" value="1"/>
</dbReference>
<dbReference type="RefSeq" id="WP_120757436.1">
    <property type="nucleotide sequence ID" value="NZ_RBAM01000009.1"/>
</dbReference>
<dbReference type="InterPro" id="IPR044862">
    <property type="entry name" value="Pro_4_hyd_alph_FE2OG_OXY"/>
</dbReference>
<comment type="caution">
    <text evidence="2">The sequence shown here is derived from an EMBL/GenBank/DDBJ whole genome shotgun (WGS) entry which is preliminary data.</text>
</comment>
<dbReference type="AlphaFoldDB" id="A0A3B0BCU7"/>
<protein>
    <submittedName>
        <fullName evidence="2">2OG-Fe(II) oxygenase</fullName>
    </submittedName>
</protein>
<dbReference type="EMBL" id="RBAM01000009">
    <property type="protein sequence ID" value="RKN69956.1"/>
    <property type="molecule type" value="Genomic_DNA"/>
</dbReference>
<dbReference type="SUPFAM" id="SSF51197">
    <property type="entry name" value="Clavaminate synthase-like"/>
    <property type="match status" value="1"/>
</dbReference>